<dbReference type="PANTHER" id="PTHR34294">
    <property type="entry name" value="TRANSCRIPTIONAL REGULATOR-RELATED"/>
    <property type="match status" value="1"/>
</dbReference>
<feature type="region of interest" description="Disordered" evidence="5">
    <location>
        <begin position="317"/>
        <end position="342"/>
    </location>
</feature>
<dbReference type="InterPro" id="IPR036390">
    <property type="entry name" value="WH_DNA-bd_sf"/>
</dbReference>
<dbReference type="PANTHER" id="PTHR34294:SF1">
    <property type="entry name" value="TRANSCRIPTIONAL REGULATOR LSRR"/>
    <property type="match status" value="1"/>
</dbReference>
<name>A0A916TMZ7_9HYPH</name>
<dbReference type="GO" id="GO:0003677">
    <property type="term" value="F:DNA binding"/>
    <property type="evidence" value="ECO:0007669"/>
    <property type="project" value="UniProtKB-KW"/>
</dbReference>
<dbReference type="InterPro" id="IPR036388">
    <property type="entry name" value="WH-like_DNA-bd_sf"/>
</dbReference>
<sequence length="342" mass="36864">MRVRDDDWTTYLAIRAAWLSFVGGRTQGEIAEQLGVSPAKVHRLIALAQKSGFVKFHIEGRPVECLELEDSLTRRFGLQSCIVAPELGGGDGEAALRSVGACAGQFLSDLLSSRSVRRVGVGMGRTLKAAVEEMGRLARPDLEIVSISGSLTRKLAANPYDVVQRMQERSGGEGFYLPVPYFTETAAEKQVFLAQRSVQDLLGRARQSDVFVIGIGTVEDDGHLVQRGMISKPEQENLRANAAVSDLMGRFLTAEGTLADVLLAECAVGLHFEEIRGSRIVALAGGAGKAQATIAALKTGVITDLVTDEPLARAIGEQLGPQLLRPADRPGRQEEKSHRGRH</sequence>
<dbReference type="SUPFAM" id="SSF100950">
    <property type="entry name" value="NagB/RpiA/CoA transferase-like"/>
    <property type="match status" value="1"/>
</dbReference>
<dbReference type="AlphaFoldDB" id="A0A916TMZ7"/>
<feature type="compositionally biased region" description="Basic and acidic residues" evidence="5">
    <location>
        <begin position="326"/>
        <end position="342"/>
    </location>
</feature>
<keyword evidence="8" id="KW-1185">Reference proteome</keyword>
<dbReference type="Pfam" id="PF04198">
    <property type="entry name" value="Sugar-bind"/>
    <property type="match status" value="1"/>
</dbReference>
<dbReference type="Gene3D" id="1.10.10.10">
    <property type="entry name" value="Winged helix-like DNA-binding domain superfamily/Winged helix DNA-binding domain"/>
    <property type="match status" value="1"/>
</dbReference>
<organism evidence="7 8">
    <name type="scientific">Roseibium aquae</name>
    <dbReference type="NCBI Taxonomy" id="1323746"/>
    <lineage>
        <taxon>Bacteria</taxon>
        <taxon>Pseudomonadati</taxon>
        <taxon>Pseudomonadota</taxon>
        <taxon>Alphaproteobacteria</taxon>
        <taxon>Hyphomicrobiales</taxon>
        <taxon>Stappiaceae</taxon>
        <taxon>Roseibium</taxon>
    </lineage>
</organism>
<dbReference type="SUPFAM" id="SSF46785">
    <property type="entry name" value="Winged helix' DNA-binding domain"/>
    <property type="match status" value="1"/>
</dbReference>
<evidence type="ECO:0000313" key="7">
    <source>
        <dbReference type="EMBL" id="GGB57631.1"/>
    </source>
</evidence>
<reference evidence="7" key="2">
    <citation type="submission" date="2020-09" db="EMBL/GenBank/DDBJ databases">
        <authorList>
            <person name="Sun Q."/>
            <person name="Zhou Y."/>
        </authorList>
    </citation>
    <scope>NUCLEOTIDE SEQUENCE</scope>
    <source>
        <strain evidence="7">CGMCC 1.12426</strain>
    </source>
</reference>
<dbReference type="EMBL" id="BMFA01000010">
    <property type="protein sequence ID" value="GGB57631.1"/>
    <property type="molecule type" value="Genomic_DNA"/>
</dbReference>
<comment type="similarity">
    <text evidence="1">Belongs to the SorC transcriptional regulatory family.</text>
</comment>
<dbReference type="InterPro" id="IPR037171">
    <property type="entry name" value="NagB/RpiA_transferase-like"/>
</dbReference>
<dbReference type="InterPro" id="IPR007324">
    <property type="entry name" value="Sugar-bd_dom_put"/>
</dbReference>
<keyword evidence="2" id="KW-0805">Transcription regulation</keyword>
<evidence type="ECO:0000259" key="6">
    <source>
        <dbReference type="Pfam" id="PF04198"/>
    </source>
</evidence>
<evidence type="ECO:0000256" key="4">
    <source>
        <dbReference type="ARBA" id="ARBA00023163"/>
    </source>
</evidence>
<evidence type="ECO:0000256" key="5">
    <source>
        <dbReference type="SAM" id="MobiDB-lite"/>
    </source>
</evidence>
<evidence type="ECO:0000256" key="1">
    <source>
        <dbReference type="ARBA" id="ARBA00010466"/>
    </source>
</evidence>
<keyword evidence="4" id="KW-0804">Transcription</keyword>
<evidence type="ECO:0000313" key="8">
    <source>
        <dbReference type="Proteomes" id="UP000605148"/>
    </source>
</evidence>
<feature type="domain" description="Sugar-binding" evidence="6">
    <location>
        <begin position="62"/>
        <end position="315"/>
    </location>
</feature>
<dbReference type="Gene3D" id="3.40.50.1360">
    <property type="match status" value="1"/>
</dbReference>
<gene>
    <name evidence="7" type="ORF">GCM10011316_32100</name>
</gene>
<evidence type="ECO:0000256" key="2">
    <source>
        <dbReference type="ARBA" id="ARBA00023015"/>
    </source>
</evidence>
<proteinExistence type="inferred from homology"/>
<comment type="caution">
    <text evidence="7">The sequence shown here is derived from an EMBL/GenBank/DDBJ whole genome shotgun (WGS) entry which is preliminary data.</text>
</comment>
<reference evidence="7" key="1">
    <citation type="journal article" date="2014" name="Int. J. Syst. Evol. Microbiol.">
        <title>Complete genome sequence of Corynebacterium casei LMG S-19264T (=DSM 44701T), isolated from a smear-ripened cheese.</title>
        <authorList>
            <consortium name="US DOE Joint Genome Institute (JGI-PGF)"/>
            <person name="Walter F."/>
            <person name="Albersmeier A."/>
            <person name="Kalinowski J."/>
            <person name="Ruckert C."/>
        </authorList>
    </citation>
    <scope>NUCLEOTIDE SEQUENCE</scope>
    <source>
        <strain evidence="7">CGMCC 1.12426</strain>
    </source>
</reference>
<dbReference type="Proteomes" id="UP000605148">
    <property type="component" value="Unassembled WGS sequence"/>
</dbReference>
<dbReference type="InterPro" id="IPR051054">
    <property type="entry name" value="SorC_transcr_regulators"/>
</dbReference>
<keyword evidence="3 7" id="KW-0238">DNA-binding</keyword>
<accession>A0A916TMZ7</accession>
<dbReference type="RefSeq" id="WP_208998527.1">
    <property type="nucleotide sequence ID" value="NZ_BMFA01000010.1"/>
</dbReference>
<dbReference type="GO" id="GO:0030246">
    <property type="term" value="F:carbohydrate binding"/>
    <property type="evidence" value="ECO:0007669"/>
    <property type="project" value="InterPro"/>
</dbReference>
<protein>
    <submittedName>
        <fullName evidence="7">DNA-binding transcriptional regulator</fullName>
    </submittedName>
</protein>
<evidence type="ECO:0000256" key="3">
    <source>
        <dbReference type="ARBA" id="ARBA00023125"/>
    </source>
</evidence>